<organism evidence="8 9">
    <name type="scientific">Cellulosimicrobium cellulans</name>
    <name type="common">Arthrobacter luteus</name>
    <dbReference type="NCBI Taxonomy" id="1710"/>
    <lineage>
        <taxon>Bacteria</taxon>
        <taxon>Bacillati</taxon>
        <taxon>Actinomycetota</taxon>
        <taxon>Actinomycetes</taxon>
        <taxon>Micrococcales</taxon>
        <taxon>Promicromonosporaceae</taxon>
        <taxon>Cellulosimicrobium</taxon>
    </lineage>
</organism>
<dbReference type="GO" id="GO:0000049">
    <property type="term" value="F:tRNA binding"/>
    <property type="evidence" value="ECO:0007669"/>
    <property type="project" value="InterPro"/>
</dbReference>
<dbReference type="RefSeq" id="WP_255318865.1">
    <property type="nucleotide sequence ID" value="NZ_BJNZ01000018.1"/>
</dbReference>
<dbReference type="Gene3D" id="3.30.930.10">
    <property type="entry name" value="Bira Bifunctional Protein, Domain 2"/>
    <property type="match status" value="1"/>
</dbReference>
<evidence type="ECO:0000313" key="9">
    <source>
        <dbReference type="Proteomes" id="UP000316659"/>
    </source>
</evidence>
<evidence type="ECO:0000256" key="4">
    <source>
        <dbReference type="ARBA" id="ARBA00022917"/>
    </source>
</evidence>
<evidence type="ECO:0000256" key="3">
    <source>
        <dbReference type="ARBA" id="ARBA00022840"/>
    </source>
</evidence>
<dbReference type="InterPro" id="IPR045864">
    <property type="entry name" value="aa-tRNA-synth_II/BPL/LPL"/>
</dbReference>
<proteinExistence type="predicted"/>
<dbReference type="GO" id="GO:0006412">
    <property type="term" value="P:translation"/>
    <property type="evidence" value="ECO:0007669"/>
    <property type="project" value="UniProtKB-KW"/>
</dbReference>
<keyword evidence="3" id="KW-0067">ATP-binding</keyword>
<evidence type="ECO:0000256" key="2">
    <source>
        <dbReference type="ARBA" id="ARBA00022741"/>
    </source>
</evidence>
<keyword evidence="1" id="KW-0436">Ligase</keyword>
<keyword evidence="4" id="KW-0648">Protein biosynthesis</keyword>
<feature type="region of interest" description="Disordered" evidence="6">
    <location>
        <begin position="1"/>
        <end position="21"/>
    </location>
</feature>
<accession>A0A4Y4E4E3</accession>
<protein>
    <recommendedName>
        <fullName evidence="7">Phenylalanyl-tRNA synthetase domain-containing protein</fullName>
    </recommendedName>
</protein>
<evidence type="ECO:0000256" key="6">
    <source>
        <dbReference type="SAM" id="MobiDB-lite"/>
    </source>
</evidence>
<evidence type="ECO:0000256" key="1">
    <source>
        <dbReference type="ARBA" id="ARBA00022598"/>
    </source>
</evidence>
<dbReference type="InterPro" id="IPR002319">
    <property type="entry name" value="Phenylalanyl-tRNA_Synthase"/>
</dbReference>
<dbReference type="Proteomes" id="UP000316659">
    <property type="component" value="Unassembled WGS sequence"/>
</dbReference>
<evidence type="ECO:0000256" key="5">
    <source>
        <dbReference type="ARBA" id="ARBA00023146"/>
    </source>
</evidence>
<dbReference type="AlphaFoldDB" id="A0A4Y4E4E3"/>
<dbReference type="GO" id="GO:0043039">
    <property type="term" value="P:tRNA aminoacylation"/>
    <property type="evidence" value="ECO:0007669"/>
    <property type="project" value="InterPro"/>
</dbReference>
<dbReference type="Pfam" id="PF01409">
    <property type="entry name" value="tRNA-synt_2d"/>
    <property type="match status" value="1"/>
</dbReference>
<keyword evidence="5" id="KW-0030">Aminoacyl-tRNA synthetase</keyword>
<keyword evidence="2" id="KW-0547">Nucleotide-binding</keyword>
<evidence type="ECO:0000313" key="8">
    <source>
        <dbReference type="EMBL" id="GED10755.1"/>
    </source>
</evidence>
<sequence>MPSDPPTRPADGLRRAPDADIVAGPSRHPVTVAADEVDAFFTTLGFRAHQTPEIEDALHTFDLLGVPADHPTRSPAHTYYAADGRLLRTHTTSSVLRVLRREPGAARRRILVGGPCYRRTTPGPRFVTQFHQMEAAAVGPEVGLPDAIGTSLALLDEMLGDDHGARLRSRALPYVSPGFCVDVPCAPSGCDGCTLCGGRGFVELVSGGVFTAAVARAAGVPDGSTATSVAVSLERLLAIRHGLADIRPFLSPDPHALAALA</sequence>
<dbReference type="GO" id="GO:0004812">
    <property type="term" value="F:aminoacyl-tRNA ligase activity"/>
    <property type="evidence" value="ECO:0007669"/>
    <property type="project" value="UniProtKB-KW"/>
</dbReference>
<evidence type="ECO:0000259" key="7">
    <source>
        <dbReference type="Pfam" id="PF01409"/>
    </source>
</evidence>
<gene>
    <name evidence="8" type="ORF">CCE02nite_27540</name>
</gene>
<dbReference type="SUPFAM" id="SSF55681">
    <property type="entry name" value="Class II aaRS and biotin synthetases"/>
    <property type="match status" value="1"/>
</dbReference>
<reference evidence="8 9" key="1">
    <citation type="submission" date="2019-06" db="EMBL/GenBank/DDBJ databases">
        <title>Whole genome shotgun sequence of Cellulosimicrobium cellulans NBRC 15516.</title>
        <authorList>
            <person name="Hosoyama A."/>
            <person name="Uohara A."/>
            <person name="Ohji S."/>
            <person name="Ichikawa N."/>
        </authorList>
    </citation>
    <scope>NUCLEOTIDE SEQUENCE [LARGE SCALE GENOMIC DNA]</scope>
    <source>
        <strain evidence="8 9">NBRC 15516</strain>
    </source>
</reference>
<comment type="caution">
    <text evidence="8">The sequence shown here is derived from an EMBL/GenBank/DDBJ whole genome shotgun (WGS) entry which is preliminary data.</text>
</comment>
<dbReference type="EMBL" id="BJNZ01000018">
    <property type="protein sequence ID" value="GED10755.1"/>
    <property type="molecule type" value="Genomic_DNA"/>
</dbReference>
<feature type="domain" description="Phenylalanyl-tRNA synthetase" evidence="7">
    <location>
        <begin position="25"/>
        <end position="257"/>
    </location>
</feature>
<name>A0A4Y4E4E3_CELCE</name>
<dbReference type="GO" id="GO:0005524">
    <property type="term" value="F:ATP binding"/>
    <property type="evidence" value="ECO:0007669"/>
    <property type="project" value="UniProtKB-KW"/>
</dbReference>